<organism evidence="1 2">
    <name type="scientific">Ichthyophthirius multifiliis</name>
    <name type="common">White spot disease agent</name>
    <name type="synonym">Ich</name>
    <dbReference type="NCBI Taxonomy" id="5932"/>
    <lineage>
        <taxon>Eukaryota</taxon>
        <taxon>Sar</taxon>
        <taxon>Alveolata</taxon>
        <taxon>Ciliophora</taxon>
        <taxon>Intramacronucleata</taxon>
        <taxon>Oligohymenophorea</taxon>
        <taxon>Hymenostomatida</taxon>
        <taxon>Ophryoglenina</taxon>
        <taxon>Ichthyophthirius</taxon>
    </lineage>
</organism>
<dbReference type="InParanoid" id="G0R385"/>
<sequence length="84" mass="10182">MNINKQKMIRNVLEQHSNGFYMQTQFVILHNRFFAGTHVHVMLKINNHFLVEHFKYIKLLQMILILELIVFKIAKDLIQYLKIK</sequence>
<reference evidence="1 2" key="1">
    <citation type="submission" date="2011-07" db="EMBL/GenBank/DDBJ databases">
        <authorList>
            <person name="Coyne R."/>
            <person name="Brami D."/>
            <person name="Johnson J."/>
            <person name="Hostetler J."/>
            <person name="Hannick L."/>
            <person name="Clark T."/>
            <person name="Cassidy-Hanley D."/>
            <person name="Inman J."/>
        </authorList>
    </citation>
    <scope>NUCLEOTIDE SEQUENCE [LARGE SCALE GENOMIC DNA]</scope>
    <source>
        <strain evidence="1 2">G5</strain>
    </source>
</reference>
<evidence type="ECO:0000313" key="1">
    <source>
        <dbReference type="EMBL" id="EGR28059.1"/>
    </source>
</evidence>
<evidence type="ECO:0000313" key="2">
    <source>
        <dbReference type="Proteomes" id="UP000008983"/>
    </source>
</evidence>
<dbReference type="EMBL" id="GL984295">
    <property type="protein sequence ID" value="EGR28059.1"/>
    <property type="molecule type" value="Genomic_DNA"/>
</dbReference>
<dbReference type="Proteomes" id="UP000008983">
    <property type="component" value="Unassembled WGS sequence"/>
</dbReference>
<protein>
    <submittedName>
        <fullName evidence="1">Uncharacterized protein</fullName>
    </submittedName>
</protein>
<dbReference type="GeneID" id="14904147"/>
<name>G0R385_ICHMU</name>
<dbReference type="RefSeq" id="XP_004027404.1">
    <property type="nucleotide sequence ID" value="XM_004027355.1"/>
</dbReference>
<gene>
    <name evidence="1" type="ORF">IMG5_183830</name>
</gene>
<keyword evidence="2" id="KW-1185">Reference proteome</keyword>
<proteinExistence type="predicted"/>
<accession>G0R385</accession>
<dbReference type="AlphaFoldDB" id="G0R385"/>